<dbReference type="GO" id="GO:0016020">
    <property type="term" value="C:membrane"/>
    <property type="evidence" value="ECO:0007669"/>
    <property type="project" value="UniProtKB-SubCell"/>
</dbReference>
<keyword evidence="8" id="KW-1185">Reference proteome</keyword>
<protein>
    <recommendedName>
        <fullName evidence="6">G-protein coupled receptors family 1 profile domain-containing protein</fullName>
    </recommendedName>
</protein>
<keyword evidence="3 5" id="KW-1133">Transmembrane helix</keyword>
<feature type="transmembrane region" description="Helical" evidence="5">
    <location>
        <begin position="84"/>
        <end position="105"/>
    </location>
</feature>
<keyword evidence="2 5" id="KW-0812">Transmembrane</keyword>
<evidence type="ECO:0000256" key="2">
    <source>
        <dbReference type="ARBA" id="ARBA00022692"/>
    </source>
</evidence>
<evidence type="ECO:0000256" key="3">
    <source>
        <dbReference type="ARBA" id="ARBA00022989"/>
    </source>
</evidence>
<feature type="transmembrane region" description="Helical" evidence="5">
    <location>
        <begin position="52"/>
        <end position="72"/>
    </location>
</feature>
<sequence>MIYNRLAGVNHHYFNLTEEDNISESSLSLEALESFSIENDGLVTTYYVIRHFITPAVCLFSMVALCITLIFLYRRKPGRTAVQIYFICMGLVDLLGLLVLFISSLDYFMLSSHVHAYYASAFVRCLHGTLLGLLLASNWLMTAQAIEKTIAISRPFKAKQIREKYRRCVVSLICGLSAILTVPTLAMDVAELTRYENITPDNAAYAPGGIPSSVLGNNEKVG</sequence>
<dbReference type="AlphaFoldDB" id="A0A3P7PB97"/>
<evidence type="ECO:0000313" key="7">
    <source>
        <dbReference type="EMBL" id="VDN15246.1"/>
    </source>
</evidence>
<dbReference type="EMBL" id="UYRU01061869">
    <property type="protein sequence ID" value="VDN15246.1"/>
    <property type="molecule type" value="Genomic_DNA"/>
</dbReference>
<dbReference type="SUPFAM" id="SSF81321">
    <property type="entry name" value="Family A G protein-coupled receptor-like"/>
    <property type="match status" value="1"/>
</dbReference>
<keyword evidence="4 5" id="KW-0472">Membrane</keyword>
<feature type="transmembrane region" description="Helical" evidence="5">
    <location>
        <begin position="117"/>
        <end position="140"/>
    </location>
</feature>
<reference evidence="7 8" key="1">
    <citation type="submission" date="2018-11" db="EMBL/GenBank/DDBJ databases">
        <authorList>
            <consortium name="Pathogen Informatics"/>
        </authorList>
    </citation>
    <scope>NUCLEOTIDE SEQUENCE [LARGE SCALE GENOMIC DNA]</scope>
</reference>
<evidence type="ECO:0000256" key="5">
    <source>
        <dbReference type="SAM" id="Phobius"/>
    </source>
</evidence>
<dbReference type="Proteomes" id="UP000281553">
    <property type="component" value="Unassembled WGS sequence"/>
</dbReference>
<dbReference type="InterPro" id="IPR017452">
    <property type="entry name" value="GPCR_Rhodpsn_7TM"/>
</dbReference>
<dbReference type="PROSITE" id="PS50262">
    <property type="entry name" value="G_PROTEIN_RECEP_F1_2"/>
    <property type="match status" value="1"/>
</dbReference>
<organism evidence="7 8">
    <name type="scientific">Dibothriocephalus latus</name>
    <name type="common">Fish tapeworm</name>
    <name type="synonym">Diphyllobothrium latum</name>
    <dbReference type="NCBI Taxonomy" id="60516"/>
    <lineage>
        <taxon>Eukaryota</taxon>
        <taxon>Metazoa</taxon>
        <taxon>Spiralia</taxon>
        <taxon>Lophotrochozoa</taxon>
        <taxon>Platyhelminthes</taxon>
        <taxon>Cestoda</taxon>
        <taxon>Eucestoda</taxon>
        <taxon>Diphyllobothriidea</taxon>
        <taxon>Diphyllobothriidae</taxon>
        <taxon>Dibothriocephalus</taxon>
    </lineage>
</organism>
<dbReference type="InterPro" id="IPR052954">
    <property type="entry name" value="GPCR-Ligand_Int"/>
</dbReference>
<evidence type="ECO:0000259" key="6">
    <source>
        <dbReference type="PROSITE" id="PS50262"/>
    </source>
</evidence>
<comment type="subcellular location">
    <subcellularLocation>
        <location evidence="1">Membrane</location>
    </subcellularLocation>
</comment>
<dbReference type="OrthoDB" id="6284347at2759"/>
<gene>
    <name evidence="7" type="ORF">DILT_LOCUS11077</name>
</gene>
<accession>A0A3P7PB97</accession>
<dbReference type="PANTHER" id="PTHR46641">
    <property type="entry name" value="FMRFAMIDE RECEPTOR-RELATED"/>
    <property type="match status" value="1"/>
</dbReference>
<evidence type="ECO:0000313" key="8">
    <source>
        <dbReference type="Proteomes" id="UP000281553"/>
    </source>
</evidence>
<evidence type="ECO:0000256" key="4">
    <source>
        <dbReference type="ARBA" id="ARBA00023136"/>
    </source>
</evidence>
<dbReference type="PANTHER" id="PTHR46641:SF2">
    <property type="entry name" value="FMRFAMIDE RECEPTOR"/>
    <property type="match status" value="1"/>
</dbReference>
<name>A0A3P7PB97_DIBLA</name>
<feature type="domain" description="G-protein coupled receptors family 1 profile" evidence="6">
    <location>
        <begin position="64"/>
        <end position="222"/>
    </location>
</feature>
<dbReference type="Gene3D" id="1.20.1070.10">
    <property type="entry name" value="Rhodopsin 7-helix transmembrane proteins"/>
    <property type="match status" value="1"/>
</dbReference>
<feature type="transmembrane region" description="Helical" evidence="5">
    <location>
        <begin position="168"/>
        <end position="186"/>
    </location>
</feature>
<evidence type="ECO:0000256" key="1">
    <source>
        <dbReference type="ARBA" id="ARBA00004370"/>
    </source>
</evidence>
<proteinExistence type="predicted"/>